<proteinExistence type="predicted"/>
<reference evidence="1 2" key="1">
    <citation type="journal article" date="2019" name="Int. J. Syst. Evol. Microbiol.">
        <title>The Global Catalogue of Microorganisms (GCM) 10K type strain sequencing project: providing services to taxonomists for standard genome sequencing and annotation.</title>
        <authorList>
            <consortium name="The Broad Institute Genomics Platform"/>
            <consortium name="The Broad Institute Genome Sequencing Center for Infectious Disease"/>
            <person name="Wu L."/>
            <person name="Ma J."/>
        </authorList>
    </citation>
    <scope>NUCLEOTIDE SEQUENCE [LARGE SCALE GENOMIC DNA]</scope>
    <source>
        <strain evidence="1 2">JCM 17504</strain>
    </source>
</reference>
<evidence type="ECO:0000313" key="1">
    <source>
        <dbReference type="EMBL" id="GAA5060219.1"/>
    </source>
</evidence>
<protein>
    <recommendedName>
        <fullName evidence="3">SCP domain-containing protein</fullName>
    </recommendedName>
</protein>
<evidence type="ECO:0000313" key="2">
    <source>
        <dbReference type="Proteomes" id="UP001501729"/>
    </source>
</evidence>
<comment type="caution">
    <text evidence="1">The sequence shown here is derived from an EMBL/GenBank/DDBJ whole genome shotgun (WGS) entry which is preliminary data.</text>
</comment>
<keyword evidence="2" id="KW-1185">Reference proteome</keyword>
<sequence length="100" mass="10886">MAQQSKLLDMVAQRTLTECAASSTECADDTPTTERNLLDRAQAHAADVAAAHFSDLPIDAIAWEVSQRRQRSAGATNNDLARMGCIRATRLGTIQFDRVP</sequence>
<dbReference type="EMBL" id="BAABKX010000018">
    <property type="protein sequence ID" value="GAA5060219.1"/>
    <property type="molecule type" value="Genomic_DNA"/>
</dbReference>
<evidence type="ECO:0008006" key="3">
    <source>
        <dbReference type="Google" id="ProtNLM"/>
    </source>
</evidence>
<dbReference type="Proteomes" id="UP001501729">
    <property type="component" value="Unassembled WGS sequence"/>
</dbReference>
<accession>A0AAV3UNP5</accession>
<dbReference type="AlphaFoldDB" id="A0AAV3UNP5"/>
<organism evidence="1 2">
    <name type="scientific">Haladaptatus pallidirubidus</name>
    <dbReference type="NCBI Taxonomy" id="1008152"/>
    <lineage>
        <taxon>Archaea</taxon>
        <taxon>Methanobacteriati</taxon>
        <taxon>Methanobacteriota</taxon>
        <taxon>Stenosarchaea group</taxon>
        <taxon>Halobacteria</taxon>
        <taxon>Halobacteriales</taxon>
        <taxon>Haladaptataceae</taxon>
        <taxon>Haladaptatus</taxon>
    </lineage>
</organism>
<name>A0AAV3UNP5_9EURY</name>
<gene>
    <name evidence="1" type="ORF">GCM10025751_45120</name>
</gene>